<proteinExistence type="predicted"/>
<dbReference type="Gene3D" id="1.10.340.70">
    <property type="match status" value="1"/>
</dbReference>
<dbReference type="PANTHER" id="PTHR48475:SF1">
    <property type="entry name" value="RNASE H TYPE-1 DOMAIN-CONTAINING PROTEIN"/>
    <property type="match status" value="1"/>
</dbReference>
<evidence type="ECO:0000313" key="12">
    <source>
        <dbReference type="Proteomes" id="UP000280104"/>
    </source>
</evidence>
<dbReference type="GO" id="GO:0003676">
    <property type="term" value="F:nucleic acid binding"/>
    <property type="evidence" value="ECO:0007669"/>
    <property type="project" value="InterPro"/>
</dbReference>
<evidence type="ECO:0000256" key="5">
    <source>
        <dbReference type="ARBA" id="ARBA00022801"/>
    </source>
</evidence>
<evidence type="ECO:0000259" key="9">
    <source>
        <dbReference type="Pfam" id="PF17917"/>
    </source>
</evidence>
<dbReference type="Gene3D" id="3.30.420.10">
    <property type="entry name" value="Ribonuclease H-like superfamily/Ribonuclease H"/>
    <property type="match status" value="1"/>
</dbReference>
<dbReference type="InterPro" id="IPR036397">
    <property type="entry name" value="RNaseH_sf"/>
</dbReference>
<dbReference type="EMBL" id="LS480641">
    <property type="protein sequence ID" value="SPT18430.1"/>
    <property type="molecule type" value="Genomic_DNA"/>
</dbReference>
<accession>A0A7H4LIJ2</accession>
<protein>
    <submittedName>
        <fullName evidence="11">Uncharacterized protein</fullName>
    </submittedName>
</protein>
<name>A0A7H4LIJ2_WHEAT</name>
<dbReference type="Pfam" id="PF13456">
    <property type="entry name" value="RVT_3"/>
    <property type="match status" value="1"/>
</dbReference>
<dbReference type="SUPFAM" id="SSF53098">
    <property type="entry name" value="Ribonuclease H-like"/>
    <property type="match status" value="1"/>
</dbReference>
<dbReference type="InterPro" id="IPR012337">
    <property type="entry name" value="RNaseH-like_sf"/>
</dbReference>
<dbReference type="AlphaFoldDB" id="A0A7H4LIJ2"/>
<evidence type="ECO:0000256" key="7">
    <source>
        <dbReference type="SAM" id="MobiDB-lite"/>
    </source>
</evidence>
<dbReference type="InterPro" id="IPR041373">
    <property type="entry name" value="RT_RNaseH"/>
</dbReference>
<dbReference type="GO" id="GO:0004523">
    <property type="term" value="F:RNA-DNA hybrid ribonuclease activity"/>
    <property type="evidence" value="ECO:0007669"/>
    <property type="project" value="InterPro"/>
</dbReference>
<feature type="domain" description="Reverse transcriptase RNase H-like" evidence="9">
    <location>
        <begin position="4"/>
        <end position="104"/>
    </location>
</feature>
<dbReference type="InterPro" id="IPR002156">
    <property type="entry name" value="RNaseH_domain"/>
</dbReference>
<feature type="compositionally biased region" description="Low complexity" evidence="7">
    <location>
        <begin position="317"/>
        <end position="344"/>
    </location>
</feature>
<feature type="domain" description="RNase H type-1" evidence="8">
    <location>
        <begin position="145"/>
        <end position="261"/>
    </location>
</feature>
<evidence type="ECO:0000256" key="1">
    <source>
        <dbReference type="ARBA" id="ARBA00022679"/>
    </source>
</evidence>
<evidence type="ECO:0000256" key="6">
    <source>
        <dbReference type="ARBA" id="ARBA00022918"/>
    </source>
</evidence>
<reference evidence="11 12" key="1">
    <citation type="submission" date="2018-05" db="EMBL/GenBank/DDBJ databases">
        <authorList>
            <person name="Thind KAUR A."/>
        </authorList>
    </citation>
    <scope>NUCLEOTIDE SEQUENCE [LARGE SCALE GENOMIC DNA]</scope>
</reference>
<feature type="domain" description="Integrase zinc-binding" evidence="10">
    <location>
        <begin position="434"/>
        <end position="490"/>
    </location>
</feature>
<evidence type="ECO:0000256" key="2">
    <source>
        <dbReference type="ARBA" id="ARBA00022695"/>
    </source>
</evidence>
<dbReference type="Pfam" id="PF17917">
    <property type="entry name" value="RT_RNaseH"/>
    <property type="match status" value="1"/>
</dbReference>
<evidence type="ECO:0000259" key="8">
    <source>
        <dbReference type="Pfam" id="PF13456"/>
    </source>
</evidence>
<evidence type="ECO:0000256" key="4">
    <source>
        <dbReference type="ARBA" id="ARBA00022759"/>
    </source>
</evidence>
<dbReference type="InterPro" id="IPR043502">
    <property type="entry name" value="DNA/RNA_pol_sf"/>
</dbReference>
<keyword evidence="1" id="KW-0808">Transferase</keyword>
<keyword evidence="4" id="KW-0255">Endonuclease</keyword>
<dbReference type="Proteomes" id="UP000280104">
    <property type="component" value="Chromosome II"/>
</dbReference>
<keyword evidence="5" id="KW-0378">Hydrolase</keyword>
<keyword evidence="2" id="KW-0548">Nucleotidyltransferase</keyword>
<sequence length="659" mass="73157">MLLYIAATSRVVSTVIVVERKEEGKALPVQRPVYYLSEVLSASKQNYPHYQKMCYGMHFASKKLKPYFQEHPITMVCTAPLAEIIGSRDASGRVAKWAIDLAPYTIYYQPRTAIKSQALADFLVDWAETQYLPPAPDSTHWRMHFDGSKMRTSLGAGTILTSPKGDKLRYVLQIHFAVSNNVAKYEALIHGLRLAKELGIRRILCYGDSDLVVQQSSGDWDTKDANMASYRFLVQQLSGYFEGCEFLHVPRNDNEQADALTRIGSTRQAIPAGVALQRLLKPSVKPLPESDSIFVPAPPEAVRSDLRTPATGTGNSAGDPGTAAAAPGPGILEPGPGTAAVGPGTSLTQQAVADSNPPPPDPTALVQVAVLAVEEIAAPSWAQPILNFLVNKELPTDEISAWQVQRRAAAYTIVNRELVRRSVTGVYQRCVEPEQGQAILKDIHQGECGHHAASRALMAKAFRHGFFWPIALKDAKELVQKCKGCQKFRSKPHQPASALKTIPIAWPFAVWGLDMVGPFKTARAVNPTDIEFDSPRVTMYIKEEAEEARQDGVDLLEEGRLLALSRSTIYQQSLRRYYNRKVKPRSFQEGDLVLRLIQRTAGQHKLSTPCEGPFIINKVLGNDSYYLIDAQKPRARKRDDSGKETERPWNANLLRRFYN</sequence>
<feature type="region of interest" description="Disordered" evidence="7">
    <location>
        <begin position="289"/>
        <end position="344"/>
    </location>
</feature>
<organism evidence="11 12">
    <name type="scientific">Triticum aestivum</name>
    <name type="common">Wheat</name>
    <dbReference type="NCBI Taxonomy" id="4565"/>
    <lineage>
        <taxon>Eukaryota</taxon>
        <taxon>Viridiplantae</taxon>
        <taxon>Streptophyta</taxon>
        <taxon>Embryophyta</taxon>
        <taxon>Tracheophyta</taxon>
        <taxon>Spermatophyta</taxon>
        <taxon>Magnoliopsida</taxon>
        <taxon>Liliopsida</taxon>
        <taxon>Poales</taxon>
        <taxon>Poaceae</taxon>
        <taxon>BOP clade</taxon>
        <taxon>Pooideae</taxon>
        <taxon>Triticodae</taxon>
        <taxon>Triticeae</taxon>
        <taxon>Triticinae</taxon>
        <taxon>Triticum</taxon>
    </lineage>
</organism>
<keyword evidence="3" id="KW-0540">Nuclease</keyword>
<dbReference type="SUPFAM" id="SSF56672">
    <property type="entry name" value="DNA/RNA polymerases"/>
    <property type="match status" value="1"/>
</dbReference>
<evidence type="ECO:0000313" key="11">
    <source>
        <dbReference type="EMBL" id="SPT18430.1"/>
    </source>
</evidence>
<evidence type="ECO:0000259" key="10">
    <source>
        <dbReference type="Pfam" id="PF17921"/>
    </source>
</evidence>
<evidence type="ECO:0000256" key="3">
    <source>
        <dbReference type="ARBA" id="ARBA00022722"/>
    </source>
</evidence>
<dbReference type="InterPro" id="IPR041588">
    <property type="entry name" value="Integrase_H2C2"/>
</dbReference>
<dbReference type="PANTHER" id="PTHR48475">
    <property type="entry name" value="RIBONUCLEASE H"/>
    <property type="match status" value="1"/>
</dbReference>
<gene>
    <name evidence="11" type="ORF">CAMPLR22A2D_LOCUS3042</name>
</gene>
<dbReference type="Pfam" id="PF17921">
    <property type="entry name" value="Integrase_H2C2"/>
    <property type="match status" value="1"/>
</dbReference>
<keyword evidence="6" id="KW-0695">RNA-directed DNA polymerase</keyword>
<dbReference type="CDD" id="cd09279">
    <property type="entry name" value="RNase_HI_like"/>
    <property type="match status" value="1"/>
</dbReference>
<dbReference type="GO" id="GO:0003964">
    <property type="term" value="F:RNA-directed DNA polymerase activity"/>
    <property type="evidence" value="ECO:0007669"/>
    <property type="project" value="UniProtKB-KW"/>
</dbReference>